<dbReference type="AlphaFoldDB" id="Q48353"/>
<reference evidence="1" key="1">
    <citation type="journal article" date="1987" name="Bioorg. Khim.">
        <title>Nucleotide sequence of the archaebacterial mobile genetic element ISH S1.</title>
        <authorList>
            <person name="Zviaga T.A."/>
            <person name="Zozulia S.A."/>
            <person name="Gur'ev S.O."/>
        </authorList>
    </citation>
    <scope>NUCLEOTIDE SEQUENCE</scope>
</reference>
<evidence type="ECO:0000313" key="1">
    <source>
        <dbReference type="EMBL" id="AAA98486.1"/>
    </source>
</evidence>
<proteinExistence type="predicted"/>
<protein>
    <submittedName>
        <fullName evidence="1">ORF2</fullName>
    </submittedName>
</protein>
<dbReference type="EMBL" id="M38315">
    <property type="protein sequence ID" value="AAA98486.1"/>
    <property type="molecule type" value="Genomic_DNA"/>
</dbReference>
<accession>Q48353</accession>
<name>Q48353_HALSI</name>
<organism evidence="1">
    <name type="scientific">Halobacterium salinarum</name>
    <name type="common">Halobacterium halobium</name>
    <dbReference type="NCBI Taxonomy" id="2242"/>
    <lineage>
        <taxon>Archaea</taxon>
        <taxon>Methanobacteriati</taxon>
        <taxon>Methanobacteriota</taxon>
        <taxon>Stenosarchaea group</taxon>
        <taxon>Halobacteria</taxon>
        <taxon>Halobacteriales</taxon>
        <taxon>Halobacteriaceae</taxon>
        <taxon>Halobacterium</taxon>
    </lineage>
</organism>
<sequence>MVRAVVVLAVNLRAVRNNGVSVCVSDTVWKELLELAAVFSGAAVNGGRRRHLREDAVAVVSSITVAERGGEIDALGRNVLLIAVLPVEAENIFDGAEVAGFVVVSGGIFDVSEGRIRVHRRL</sequence>